<keyword evidence="2" id="KW-1003">Cell membrane</keyword>
<dbReference type="EMBL" id="FLRC01000033">
    <property type="protein sequence ID" value="SBT26397.1"/>
    <property type="molecule type" value="Genomic_DNA"/>
</dbReference>
<dbReference type="Proteomes" id="UP000078558">
    <property type="component" value="Chromosome I"/>
</dbReference>
<evidence type="ECO:0000256" key="6">
    <source>
        <dbReference type="ARBA" id="ARBA00037066"/>
    </source>
</evidence>
<accession>A0A1C3K4U3</accession>
<keyword evidence="2" id="KW-0472">Membrane</keyword>
<gene>
    <name evidence="8" type="ORF">ODI_04170</name>
    <name evidence="9" type="ORF">ODI_R0372</name>
</gene>
<dbReference type="InterPro" id="IPR027417">
    <property type="entry name" value="P-loop_NTPase"/>
</dbReference>
<feature type="domain" description="ABC transporter" evidence="7">
    <location>
        <begin position="18"/>
        <end position="253"/>
    </location>
</feature>
<dbReference type="PANTHER" id="PTHR42794:SF1">
    <property type="entry name" value="HEMIN IMPORT ATP-BINDING PROTEIN HMUV"/>
    <property type="match status" value="1"/>
</dbReference>
<dbReference type="EMBL" id="LT907988">
    <property type="protein sequence ID" value="SOE46607.1"/>
    <property type="molecule type" value="Genomic_DNA"/>
</dbReference>
<dbReference type="Pfam" id="PF00005">
    <property type="entry name" value="ABC_tran"/>
    <property type="match status" value="1"/>
</dbReference>
<evidence type="ECO:0000256" key="4">
    <source>
        <dbReference type="ARBA" id="ARBA00022840"/>
    </source>
</evidence>
<evidence type="ECO:0000313" key="9">
    <source>
        <dbReference type="EMBL" id="SOE46607.1"/>
    </source>
</evidence>
<evidence type="ECO:0000256" key="2">
    <source>
        <dbReference type="ARBA" id="ARBA00022475"/>
    </source>
</evidence>
<dbReference type="GO" id="GO:0016887">
    <property type="term" value="F:ATP hydrolysis activity"/>
    <property type="evidence" value="ECO:0007669"/>
    <property type="project" value="InterPro"/>
</dbReference>
<dbReference type="InterPro" id="IPR003439">
    <property type="entry name" value="ABC_transporter-like_ATP-bd"/>
</dbReference>
<keyword evidence="10" id="KW-1185">Reference proteome</keyword>
<dbReference type="SUPFAM" id="SSF52540">
    <property type="entry name" value="P-loop containing nucleoside triphosphate hydrolases"/>
    <property type="match status" value="1"/>
</dbReference>
<keyword evidence="5" id="KW-1278">Translocase</keyword>
<reference evidence="9 10" key="2">
    <citation type="submission" date="2017-08" db="EMBL/GenBank/DDBJ databases">
        <authorList>
            <person name="de Groot N.N."/>
        </authorList>
    </citation>
    <scope>NUCLEOTIDE SEQUENCE [LARGE SCALE GENOMIC DNA]</scope>
    <source>
        <strain evidence="9">Orrdi1</strain>
    </source>
</reference>
<dbReference type="PROSITE" id="PS00211">
    <property type="entry name" value="ABC_TRANSPORTER_1"/>
    <property type="match status" value="1"/>
</dbReference>
<evidence type="ECO:0000256" key="1">
    <source>
        <dbReference type="ARBA" id="ARBA00022448"/>
    </source>
</evidence>
<dbReference type="GO" id="GO:0005524">
    <property type="term" value="F:ATP binding"/>
    <property type="evidence" value="ECO:0007669"/>
    <property type="project" value="UniProtKB-KW"/>
</dbReference>
<evidence type="ECO:0000313" key="10">
    <source>
        <dbReference type="Proteomes" id="UP000078558"/>
    </source>
</evidence>
<sequence length="278" mass="29003">MSAMPSHALQDVAAPGGLRVRGLRAGYRRKPVIDGLDLPDLRPGSVVALLGPNGAGKSTLLKTLAGIVPCTGEISLDGLPLAAMPPAERAARVGYMPQRLPDDLDMTVLDSLLSILRLRTGRAPITSDAAMARAMDTLDHLGIAALAMSPLHGLSGGQRQMASLAQALAPDPGVLLLDEPTSALDLRHQVTVMRTLRALAGEGRLVIVVLHDLSLAARWADEVVVLKAGVLCAAGTPLSALTPETLARAYGVRARVETCARGYLSVHADEAIDADPSH</sequence>
<dbReference type="RefSeq" id="WP_231968167.1">
    <property type="nucleotide sequence ID" value="NZ_LT907988.1"/>
</dbReference>
<dbReference type="InterPro" id="IPR017871">
    <property type="entry name" value="ABC_transporter-like_CS"/>
</dbReference>
<evidence type="ECO:0000313" key="8">
    <source>
        <dbReference type="EMBL" id="SBT26397.1"/>
    </source>
</evidence>
<keyword evidence="3" id="KW-0547">Nucleotide-binding</keyword>
<protein>
    <submittedName>
        <fullName evidence="8">Ferrichrome transport ATP-binding protein FhuC (TC 3.A.1.14.3)</fullName>
    </submittedName>
</protein>
<dbReference type="Gene3D" id="3.40.50.300">
    <property type="entry name" value="P-loop containing nucleotide triphosphate hydrolases"/>
    <property type="match status" value="1"/>
</dbReference>
<evidence type="ECO:0000256" key="5">
    <source>
        <dbReference type="ARBA" id="ARBA00022967"/>
    </source>
</evidence>
<keyword evidence="4 8" id="KW-0067">ATP-binding</keyword>
<organism evidence="8 10">
    <name type="scientific">Orrella dioscoreae</name>
    <dbReference type="NCBI Taxonomy" id="1851544"/>
    <lineage>
        <taxon>Bacteria</taxon>
        <taxon>Pseudomonadati</taxon>
        <taxon>Pseudomonadota</taxon>
        <taxon>Betaproteobacteria</taxon>
        <taxon>Burkholderiales</taxon>
        <taxon>Alcaligenaceae</taxon>
        <taxon>Orrella</taxon>
    </lineage>
</organism>
<dbReference type="PANTHER" id="PTHR42794">
    <property type="entry name" value="HEMIN IMPORT ATP-BINDING PROTEIN HMUV"/>
    <property type="match status" value="1"/>
</dbReference>
<dbReference type="SMART" id="SM00382">
    <property type="entry name" value="AAA"/>
    <property type="match status" value="1"/>
</dbReference>
<dbReference type="KEGG" id="odi:ODI_R0372"/>
<proteinExistence type="predicted"/>
<reference evidence="8 10" key="1">
    <citation type="submission" date="2016-06" db="EMBL/GenBank/DDBJ databases">
        <authorList>
            <person name="Kjaerup R.B."/>
            <person name="Dalgaard T.S."/>
            <person name="Juul-Madsen H.R."/>
        </authorList>
    </citation>
    <scope>NUCLEOTIDE SEQUENCE [LARGE SCALE GENOMIC DNA]</scope>
    <source>
        <strain evidence="8">Orrdi1</strain>
    </source>
</reference>
<comment type="function">
    <text evidence="6">Part of the ABC transporter complex HmuTUV involved in hemin import. Responsible for energy coupling to the transport system.</text>
</comment>
<evidence type="ECO:0000259" key="7">
    <source>
        <dbReference type="PROSITE" id="PS50893"/>
    </source>
</evidence>
<dbReference type="AlphaFoldDB" id="A0A1C3K4U3"/>
<name>A0A1C3K4U3_9BURK</name>
<dbReference type="PROSITE" id="PS50893">
    <property type="entry name" value="ABC_TRANSPORTER_2"/>
    <property type="match status" value="1"/>
</dbReference>
<dbReference type="InterPro" id="IPR003593">
    <property type="entry name" value="AAA+_ATPase"/>
</dbReference>
<dbReference type="CDD" id="cd03214">
    <property type="entry name" value="ABC_Iron-Siderophores_B12_Hemin"/>
    <property type="match status" value="1"/>
</dbReference>
<keyword evidence="1" id="KW-0813">Transport</keyword>
<dbReference type="STRING" id="1851544.ODI_04170"/>
<evidence type="ECO:0000256" key="3">
    <source>
        <dbReference type="ARBA" id="ARBA00022741"/>
    </source>
</evidence>